<name>A0A1G7EDJ2_9RHOB</name>
<accession>A0A1G7EDJ2</accession>
<gene>
    <name evidence="2" type="ORF">SAMN04488567_2117</name>
</gene>
<dbReference type="OrthoDB" id="6910628at2"/>
<proteinExistence type="predicted"/>
<sequence length="116" mass="12261">MLQRLILSAGLAVSAAAVHALPDGSYSGSGPFQLDLKASGGRVEITVSTRNCLGSGVGTLRQVGRTTWHAMLSDQYVPETCVVQIDDMGDHYFMQEVQGCMAFHGASCGFRGPLAK</sequence>
<keyword evidence="3" id="KW-1185">Reference proteome</keyword>
<feature type="chain" id="PRO_5011649206" evidence="1">
    <location>
        <begin position="21"/>
        <end position="116"/>
    </location>
</feature>
<evidence type="ECO:0000256" key="1">
    <source>
        <dbReference type="SAM" id="SignalP"/>
    </source>
</evidence>
<evidence type="ECO:0000313" key="2">
    <source>
        <dbReference type="EMBL" id="SDE61744.1"/>
    </source>
</evidence>
<dbReference type="AlphaFoldDB" id="A0A1G7EDJ2"/>
<reference evidence="3" key="1">
    <citation type="submission" date="2016-10" db="EMBL/GenBank/DDBJ databases">
        <authorList>
            <person name="Varghese N."/>
            <person name="Submissions S."/>
        </authorList>
    </citation>
    <scope>NUCLEOTIDE SEQUENCE [LARGE SCALE GENOMIC DNA]</scope>
    <source>
        <strain evidence="3">DSM 21424</strain>
    </source>
</reference>
<dbReference type="Proteomes" id="UP000198922">
    <property type="component" value="Unassembled WGS sequence"/>
</dbReference>
<keyword evidence="1" id="KW-0732">Signal</keyword>
<dbReference type="RefSeq" id="WP_090111743.1">
    <property type="nucleotide sequence ID" value="NZ_FNAT01000003.1"/>
</dbReference>
<organism evidence="2 3">
    <name type="scientific">Limimaricola pyoseonensis</name>
    <dbReference type="NCBI Taxonomy" id="521013"/>
    <lineage>
        <taxon>Bacteria</taxon>
        <taxon>Pseudomonadati</taxon>
        <taxon>Pseudomonadota</taxon>
        <taxon>Alphaproteobacteria</taxon>
        <taxon>Rhodobacterales</taxon>
        <taxon>Paracoccaceae</taxon>
        <taxon>Limimaricola</taxon>
    </lineage>
</organism>
<protein>
    <submittedName>
        <fullName evidence="2">Uncharacterized protein</fullName>
    </submittedName>
</protein>
<dbReference type="EMBL" id="FNAT01000003">
    <property type="protein sequence ID" value="SDE61744.1"/>
    <property type="molecule type" value="Genomic_DNA"/>
</dbReference>
<evidence type="ECO:0000313" key="3">
    <source>
        <dbReference type="Proteomes" id="UP000198922"/>
    </source>
</evidence>
<feature type="signal peptide" evidence="1">
    <location>
        <begin position="1"/>
        <end position="20"/>
    </location>
</feature>
<dbReference type="STRING" id="521013.SAMN04488567_2117"/>